<evidence type="ECO:0000256" key="5">
    <source>
        <dbReference type="ARBA" id="ARBA00023015"/>
    </source>
</evidence>
<feature type="compositionally biased region" description="Acidic residues" evidence="11">
    <location>
        <begin position="447"/>
        <end position="472"/>
    </location>
</feature>
<feature type="transmembrane region" description="Helical" evidence="12">
    <location>
        <begin position="562"/>
        <end position="581"/>
    </location>
</feature>
<dbReference type="FunFam" id="2.170.150.80:FF:000002">
    <property type="entry name" value="Nac domain-containing protein 86"/>
    <property type="match status" value="1"/>
</dbReference>
<evidence type="ECO:0000256" key="3">
    <source>
        <dbReference type="ARBA" id="ARBA00022692"/>
    </source>
</evidence>
<feature type="domain" description="NAC" evidence="13">
    <location>
        <begin position="10"/>
        <end position="162"/>
    </location>
</feature>
<evidence type="ECO:0000256" key="4">
    <source>
        <dbReference type="ARBA" id="ARBA00022989"/>
    </source>
</evidence>
<evidence type="ECO:0000256" key="1">
    <source>
        <dbReference type="ARBA" id="ARBA00004123"/>
    </source>
</evidence>
<keyword evidence="5" id="KW-0805">Transcription regulation</keyword>
<dbReference type="EMBL" id="JAUJYN010000010">
    <property type="protein sequence ID" value="KAK1262459.1"/>
    <property type="molecule type" value="Genomic_DNA"/>
</dbReference>
<proteinExistence type="predicted"/>
<evidence type="ECO:0000256" key="12">
    <source>
        <dbReference type="SAM" id="Phobius"/>
    </source>
</evidence>
<organism evidence="14 15">
    <name type="scientific">Acorus gramineus</name>
    <name type="common">Dwarf sweet flag</name>
    <dbReference type="NCBI Taxonomy" id="55184"/>
    <lineage>
        <taxon>Eukaryota</taxon>
        <taxon>Viridiplantae</taxon>
        <taxon>Streptophyta</taxon>
        <taxon>Embryophyta</taxon>
        <taxon>Tracheophyta</taxon>
        <taxon>Spermatophyta</taxon>
        <taxon>Magnoliopsida</taxon>
        <taxon>Liliopsida</taxon>
        <taxon>Acoraceae</taxon>
        <taxon>Acorus</taxon>
    </lineage>
</organism>
<dbReference type="PANTHER" id="PTHR31744:SF216">
    <property type="entry name" value="NAC TRANSCRIPTION FACTOR"/>
    <property type="match status" value="1"/>
</dbReference>
<comment type="caution">
    <text evidence="14">The sequence shown here is derived from an EMBL/GenBank/DDBJ whole genome shotgun (WGS) entry which is preliminary data.</text>
</comment>
<evidence type="ECO:0000256" key="6">
    <source>
        <dbReference type="ARBA" id="ARBA00023125"/>
    </source>
</evidence>
<dbReference type="AlphaFoldDB" id="A0AAV9AEA9"/>
<keyword evidence="4 12" id="KW-1133">Transmembrane helix</keyword>
<evidence type="ECO:0000256" key="10">
    <source>
        <dbReference type="ARBA" id="ARBA00023242"/>
    </source>
</evidence>
<evidence type="ECO:0000313" key="15">
    <source>
        <dbReference type="Proteomes" id="UP001179952"/>
    </source>
</evidence>
<dbReference type="SUPFAM" id="SSF101941">
    <property type="entry name" value="NAC domain"/>
    <property type="match status" value="1"/>
</dbReference>
<dbReference type="InterPro" id="IPR036093">
    <property type="entry name" value="NAC_dom_sf"/>
</dbReference>
<dbReference type="PANTHER" id="PTHR31744">
    <property type="entry name" value="PROTEIN CUP-SHAPED COTYLEDON 2-RELATED"/>
    <property type="match status" value="1"/>
</dbReference>
<dbReference type="PROSITE" id="PS51005">
    <property type="entry name" value="NAC"/>
    <property type="match status" value="1"/>
</dbReference>
<comment type="subcellular location">
    <subcellularLocation>
        <location evidence="2">Membrane</location>
        <topology evidence="2">Single-pass membrane protein</topology>
    </subcellularLocation>
    <subcellularLocation>
        <location evidence="1">Nucleus</location>
    </subcellularLocation>
</comment>
<keyword evidence="6" id="KW-0238">DNA-binding</keyword>
<name>A0AAV9AEA9_ACOGR</name>
<keyword evidence="10" id="KW-0539">Nucleus</keyword>
<evidence type="ECO:0000256" key="11">
    <source>
        <dbReference type="SAM" id="MobiDB-lite"/>
    </source>
</evidence>
<evidence type="ECO:0000313" key="14">
    <source>
        <dbReference type="EMBL" id="KAK1262459.1"/>
    </source>
</evidence>
<dbReference type="GO" id="GO:0006355">
    <property type="term" value="P:regulation of DNA-templated transcription"/>
    <property type="evidence" value="ECO:0007669"/>
    <property type="project" value="InterPro"/>
</dbReference>
<evidence type="ECO:0000256" key="8">
    <source>
        <dbReference type="ARBA" id="ARBA00023159"/>
    </source>
</evidence>
<evidence type="ECO:0000256" key="9">
    <source>
        <dbReference type="ARBA" id="ARBA00023163"/>
    </source>
</evidence>
<dbReference type="GO" id="GO:0016020">
    <property type="term" value="C:membrane"/>
    <property type="evidence" value="ECO:0007669"/>
    <property type="project" value="UniProtKB-SubCell"/>
</dbReference>
<dbReference type="GO" id="GO:0005634">
    <property type="term" value="C:nucleus"/>
    <property type="evidence" value="ECO:0007669"/>
    <property type="project" value="UniProtKB-SubCell"/>
</dbReference>
<reference evidence="14" key="1">
    <citation type="journal article" date="2023" name="Nat. Commun.">
        <title>Diploid and tetraploid genomes of Acorus and the evolution of monocots.</title>
        <authorList>
            <person name="Ma L."/>
            <person name="Liu K.W."/>
            <person name="Li Z."/>
            <person name="Hsiao Y.Y."/>
            <person name="Qi Y."/>
            <person name="Fu T."/>
            <person name="Tang G.D."/>
            <person name="Zhang D."/>
            <person name="Sun W.H."/>
            <person name="Liu D.K."/>
            <person name="Li Y."/>
            <person name="Chen G.Z."/>
            <person name="Liu X.D."/>
            <person name="Liao X.Y."/>
            <person name="Jiang Y.T."/>
            <person name="Yu X."/>
            <person name="Hao Y."/>
            <person name="Huang J."/>
            <person name="Zhao X.W."/>
            <person name="Ke S."/>
            <person name="Chen Y.Y."/>
            <person name="Wu W.L."/>
            <person name="Hsu J.L."/>
            <person name="Lin Y.F."/>
            <person name="Huang M.D."/>
            <person name="Li C.Y."/>
            <person name="Huang L."/>
            <person name="Wang Z.W."/>
            <person name="Zhao X."/>
            <person name="Zhong W.Y."/>
            <person name="Peng D.H."/>
            <person name="Ahmad S."/>
            <person name="Lan S."/>
            <person name="Zhang J.S."/>
            <person name="Tsai W.C."/>
            <person name="Van de Peer Y."/>
            <person name="Liu Z.J."/>
        </authorList>
    </citation>
    <scope>NUCLEOTIDE SEQUENCE</scope>
    <source>
        <strain evidence="14">SCP</strain>
    </source>
</reference>
<keyword evidence="15" id="KW-1185">Reference proteome</keyword>
<keyword evidence="3 12" id="KW-0812">Transmembrane</keyword>
<dbReference type="Pfam" id="PF02365">
    <property type="entry name" value="NAM"/>
    <property type="match status" value="1"/>
</dbReference>
<dbReference type="InterPro" id="IPR003441">
    <property type="entry name" value="NAC-dom"/>
</dbReference>
<dbReference type="Gene3D" id="2.170.150.80">
    <property type="entry name" value="NAC domain"/>
    <property type="match status" value="1"/>
</dbReference>
<evidence type="ECO:0000256" key="2">
    <source>
        <dbReference type="ARBA" id="ARBA00004167"/>
    </source>
</evidence>
<evidence type="ECO:0000256" key="7">
    <source>
        <dbReference type="ARBA" id="ARBA00023136"/>
    </source>
</evidence>
<feature type="region of interest" description="Disordered" evidence="11">
    <location>
        <begin position="168"/>
        <end position="203"/>
    </location>
</feature>
<dbReference type="Proteomes" id="UP001179952">
    <property type="component" value="Unassembled WGS sequence"/>
</dbReference>
<keyword evidence="9" id="KW-0804">Transcription</keyword>
<gene>
    <name evidence="14" type="ORF">QJS04_geneDACA018754</name>
</gene>
<feature type="region of interest" description="Disordered" evidence="11">
    <location>
        <begin position="429"/>
        <end position="479"/>
    </location>
</feature>
<keyword evidence="7 12" id="KW-0472">Membrane</keyword>
<reference evidence="14" key="2">
    <citation type="submission" date="2023-06" db="EMBL/GenBank/DDBJ databases">
        <authorList>
            <person name="Ma L."/>
            <person name="Liu K.-W."/>
            <person name="Li Z."/>
            <person name="Hsiao Y.-Y."/>
            <person name="Qi Y."/>
            <person name="Fu T."/>
            <person name="Tang G."/>
            <person name="Zhang D."/>
            <person name="Sun W.-H."/>
            <person name="Liu D.-K."/>
            <person name="Li Y."/>
            <person name="Chen G.-Z."/>
            <person name="Liu X.-D."/>
            <person name="Liao X.-Y."/>
            <person name="Jiang Y.-T."/>
            <person name="Yu X."/>
            <person name="Hao Y."/>
            <person name="Huang J."/>
            <person name="Zhao X.-W."/>
            <person name="Ke S."/>
            <person name="Chen Y.-Y."/>
            <person name="Wu W.-L."/>
            <person name="Hsu J.-L."/>
            <person name="Lin Y.-F."/>
            <person name="Huang M.-D."/>
            <person name="Li C.-Y."/>
            <person name="Huang L."/>
            <person name="Wang Z.-W."/>
            <person name="Zhao X."/>
            <person name="Zhong W.-Y."/>
            <person name="Peng D.-H."/>
            <person name="Ahmad S."/>
            <person name="Lan S."/>
            <person name="Zhang J.-S."/>
            <person name="Tsai W.-C."/>
            <person name="Van De Peer Y."/>
            <person name="Liu Z.-J."/>
        </authorList>
    </citation>
    <scope>NUCLEOTIDE SEQUENCE</scope>
    <source>
        <strain evidence="14">SCP</strain>
        <tissue evidence="14">Leaves</tissue>
    </source>
</reference>
<protein>
    <submittedName>
        <fullName evidence="14">NAC domain-containing protein 78</fullName>
    </submittedName>
</protein>
<sequence length="583" mass="64769">MTIEIEVDTLPLGFRFHPTDEELINHYLKAKINGRRSSDIKFIREIDVCKCEPWDLPDKSVIKNGDPEWFFFAPRDRKYPNGHRSNRATEAGYWKATGKDRTIRQRSPGSSAIGMKKTLVFYRGRAPKGMRTNWVMHEYRVTDHESDASDQGSFVLCRLFRKSDETISNSNCDEVEGSGMSPTPTKSSPEESQHGTDIPELELPSDQGILDLDMQDEAQPLPSAVDQLDGKADCEIICHPKSEDAHSNSMVASDVVDAEADFSTEELEASLHLLCEPTLQQLDLKDFPQIDSPIHSPYANHFQDYTFFSNNGIGNVNLFPNNTVDEDASFCVEDFLDRLSYDQEECSPKESINVIELGSDADVGVEDSYVNSASDNDMNILDQQPSMISISANSGLDTGITIRARRTQQTEELCGVVQQGNAFRRIHLQDGPISESVSSNKSPSISEESDDEDGTENVEFEEEEEEEEEEEVASVTSAENKFTINEVGESDNALVDEPQGITGNCSTLPEVEPCISTRLICETRSGLVLRMKKQSLEGNTHGVGDLSMAPKPLKNGFMSSTAYIALFGVASVLIVGAWWCFSY</sequence>
<evidence type="ECO:0000259" key="13">
    <source>
        <dbReference type="PROSITE" id="PS51005"/>
    </source>
</evidence>
<accession>A0AAV9AEA9</accession>
<keyword evidence="8" id="KW-0010">Activator</keyword>
<feature type="compositionally biased region" description="Low complexity" evidence="11">
    <location>
        <begin position="434"/>
        <end position="446"/>
    </location>
</feature>
<dbReference type="GO" id="GO:0000976">
    <property type="term" value="F:transcription cis-regulatory region binding"/>
    <property type="evidence" value="ECO:0007669"/>
    <property type="project" value="UniProtKB-ARBA"/>
</dbReference>